<comment type="caution">
    <text evidence="1">The sequence shown here is derived from an EMBL/GenBank/DDBJ whole genome shotgun (WGS) entry which is preliminary data.</text>
</comment>
<name>A0A919SIZ1_9ACTN</name>
<evidence type="ECO:0000313" key="2">
    <source>
        <dbReference type="Proteomes" id="UP000681340"/>
    </source>
</evidence>
<reference evidence="1" key="1">
    <citation type="submission" date="2021-03" db="EMBL/GenBank/DDBJ databases">
        <title>Whole genome shotgun sequence of Actinoplanes auranticolor NBRC 12245.</title>
        <authorList>
            <person name="Komaki H."/>
            <person name="Tamura T."/>
        </authorList>
    </citation>
    <scope>NUCLEOTIDE SEQUENCE</scope>
    <source>
        <strain evidence="1">NBRC 12245</strain>
    </source>
</reference>
<proteinExistence type="predicted"/>
<dbReference type="EMBL" id="BOQL01000044">
    <property type="protein sequence ID" value="GIM73282.1"/>
    <property type="molecule type" value="Genomic_DNA"/>
</dbReference>
<protein>
    <submittedName>
        <fullName evidence="1">Uncharacterized protein</fullName>
    </submittedName>
</protein>
<dbReference type="AlphaFoldDB" id="A0A919SIZ1"/>
<accession>A0A919SIZ1</accession>
<sequence>MHTREIPEHILDQLLIGVVFHEAELTLEHSEPGTAAVLSDSFGSVFAWLWRENPAKATVLMADFLAELRFYHHNANRGLGLEEVLRGLPACLRGVSADEARAIHEQLRNDVPQYVSLNESA</sequence>
<evidence type="ECO:0000313" key="1">
    <source>
        <dbReference type="EMBL" id="GIM73282.1"/>
    </source>
</evidence>
<dbReference type="RefSeq" id="WP_212991464.1">
    <property type="nucleotide sequence ID" value="NZ_BAABEA010000054.1"/>
</dbReference>
<keyword evidence="2" id="KW-1185">Reference proteome</keyword>
<dbReference type="Proteomes" id="UP000681340">
    <property type="component" value="Unassembled WGS sequence"/>
</dbReference>
<organism evidence="1 2">
    <name type="scientific">Actinoplanes auranticolor</name>
    <dbReference type="NCBI Taxonomy" id="47988"/>
    <lineage>
        <taxon>Bacteria</taxon>
        <taxon>Bacillati</taxon>
        <taxon>Actinomycetota</taxon>
        <taxon>Actinomycetes</taxon>
        <taxon>Micromonosporales</taxon>
        <taxon>Micromonosporaceae</taxon>
        <taxon>Actinoplanes</taxon>
    </lineage>
</organism>
<gene>
    <name evidence="1" type="ORF">Aau02nite_55260</name>
</gene>